<dbReference type="Gene3D" id="3.40.50.300">
    <property type="entry name" value="P-loop containing nucleotide triphosphate hydrolases"/>
    <property type="match status" value="2"/>
</dbReference>
<dbReference type="PANTHER" id="PTHR40396:SF1">
    <property type="entry name" value="ATPASE AAA-TYPE CORE DOMAIN-CONTAINING PROTEIN"/>
    <property type="match status" value="1"/>
</dbReference>
<dbReference type="InterPro" id="IPR003959">
    <property type="entry name" value="ATPase_AAA_core"/>
</dbReference>
<protein>
    <submittedName>
        <fullName evidence="2">AAA15 family ATPase/GTPase</fullName>
    </submittedName>
</protein>
<dbReference type="EMBL" id="JBEPME010000002">
    <property type="protein sequence ID" value="MET3656757.1"/>
    <property type="molecule type" value="Genomic_DNA"/>
</dbReference>
<dbReference type="PANTHER" id="PTHR40396">
    <property type="entry name" value="ATPASE-LIKE PROTEIN"/>
    <property type="match status" value="1"/>
</dbReference>
<dbReference type="RefSeq" id="WP_342538128.1">
    <property type="nucleotide sequence ID" value="NZ_JBEPME010000002.1"/>
</dbReference>
<proteinExistence type="predicted"/>
<comment type="caution">
    <text evidence="2">The sequence shown here is derived from an EMBL/GenBank/DDBJ whole genome shotgun (WGS) entry which is preliminary data.</text>
</comment>
<keyword evidence="3" id="KW-1185">Reference proteome</keyword>
<organism evidence="2 3">
    <name type="scientific">Sporosarcina psychrophila</name>
    <name type="common">Bacillus psychrophilus</name>
    <dbReference type="NCBI Taxonomy" id="1476"/>
    <lineage>
        <taxon>Bacteria</taxon>
        <taxon>Bacillati</taxon>
        <taxon>Bacillota</taxon>
        <taxon>Bacilli</taxon>
        <taxon>Bacillales</taxon>
        <taxon>Caryophanaceae</taxon>
        <taxon>Sporosarcina</taxon>
    </lineage>
</organism>
<evidence type="ECO:0000313" key="3">
    <source>
        <dbReference type="Proteomes" id="UP001549104"/>
    </source>
</evidence>
<gene>
    <name evidence="2" type="ORF">ABIC55_001844</name>
</gene>
<evidence type="ECO:0000259" key="1">
    <source>
        <dbReference type="Pfam" id="PF13304"/>
    </source>
</evidence>
<accession>A0ABV2K6P0</accession>
<dbReference type="InterPro" id="IPR027417">
    <property type="entry name" value="P-loop_NTPase"/>
</dbReference>
<dbReference type="Proteomes" id="UP001549104">
    <property type="component" value="Unassembled WGS sequence"/>
</dbReference>
<reference evidence="2 3" key="1">
    <citation type="submission" date="2024-06" db="EMBL/GenBank/DDBJ databases">
        <title>Sorghum-associated microbial communities from plants grown in Nebraska, USA.</title>
        <authorList>
            <person name="Schachtman D."/>
        </authorList>
    </citation>
    <scope>NUCLEOTIDE SEQUENCE [LARGE SCALE GENOMIC DNA]</scope>
    <source>
        <strain evidence="2 3">1288</strain>
    </source>
</reference>
<evidence type="ECO:0000313" key="2">
    <source>
        <dbReference type="EMBL" id="MET3656757.1"/>
    </source>
</evidence>
<name>A0ABV2K6P0_SPOPS</name>
<feature type="domain" description="ATPase AAA-type core" evidence="1">
    <location>
        <begin position="38"/>
        <end position="376"/>
    </location>
</feature>
<dbReference type="SUPFAM" id="SSF52540">
    <property type="entry name" value="P-loop containing nucleoside triphosphate hydrolases"/>
    <property type="match status" value="1"/>
</dbReference>
<sequence>MKSIVRVTKVEITNLKNVKNGEFHTNSTFNTLEKADVIGFYGQNGSGKTAAVEAFNLLKTLLSANYNAPLPKLTSNLLYFNEKTIRLLFQFIIENQFGEFYVNYSVSLTAGKGRYQIVEEQVVYRENKENEPFKVLISKTVKGLTIGANESHEMNESARVSVIVANRMATSNSTSFVFREELKEVYEEHLEETEIEIMKSLSDDLNRDLHIIDTIQYGLLVANLVMPFSVHLERKRGHIPYEMADTMVLPLDLFKTIDQVVSQTNIVLQTIIPGLLIKIRQINKQKLSDGSEGVRFEFLSKQGEIELPLRSESEGTLKIISILSTLIAVYNNPNACVVIDELDAGIFEYLLGEILEVLNENAQGQLFFTSHNLRILEVLPIRNLWFTTLNEEDRYQQLKGVERLSNARDIYLRAVQLGGQDEEVYAETNLYDIKTAFRKAGIIHDKY</sequence>
<dbReference type="Pfam" id="PF13304">
    <property type="entry name" value="AAA_21"/>
    <property type="match status" value="1"/>
</dbReference>